<evidence type="ECO:0000259" key="7">
    <source>
        <dbReference type="Pfam" id="PF00749"/>
    </source>
</evidence>
<comment type="caution">
    <text evidence="9">The sequence shown here is derived from an EMBL/GenBank/DDBJ whole genome shotgun (WGS) entry which is preliminary data.</text>
</comment>
<dbReference type="NCBIfam" id="TIGR00464">
    <property type="entry name" value="gltX_bact"/>
    <property type="match status" value="1"/>
</dbReference>
<sequence>MDLYRNAAYKLLEEGKAYRCFCEPKELEERRRKALKEKKAPMYDERCRKVSKKEIDELLKIKKPFAIRLKIPEIGVTEINDLIHGKIVFENKFIEDFVLLRSNGNPTYNHSCVVDDNAMKISLVIRGDDHIPNTPKQVNIYEVLGYPIPKFAHLPMILGPDGSKLSKRHGATTVGEYEEAGYLPQTMLNFLTLLGWSYDDKTTIFSKNDLINKFSIENVSKNPAVFDIKKLDWMNGYYIRNLTVEKLTELIIPFLQNKELIHKKMTKDVRSKIEEIVPIIQERIKLLSDVVPLTDFLFKEEIEIEESALKDVIKTENKDKIIDSVITRLNSLKDFSKEKIEKTLREMLNELSVSARKAFMLIRVAISGKKISPPLFESIYILGKNKTIQRLTEFKKRCQVLT</sequence>
<dbReference type="PANTHER" id="PTHR43311:SF2">
    <property type="entry name" value="GLUTAMATE--TRNA LIGASE, MITOCHONDRIAL-RELATED"/>
    <property type="match status" value="1"/>
</dbReference>
<protein>
    <submittedName>
        <fullName evidence="9">Uncharacterized protein</fullName>
    </submittedName>
</protein>
<evidence type="ECO:0000256" key="6">
    <source>
        <dbReference type="ARBA" id="ARBA00023146"/>
    </source>
</evidence>
<dbReference type="InterPro" id="IPR020751">
    <property type="entry name" value="aa-tRNA-synth_I_codon-bd_sub2"/>
</dbReference>
<dbReference type="InterPro" id="IPR008925">
    <property type="entry name" value="aa_tRNA-synth_I_cd-bd_sf"/>
</dbReference>
<dbReference type="InterPro" id="IPR020058">
    <property type="entry name" value="Glu/Gln-tRNA-synth_Ib_cat-dom"/>
</dbReference>
<dbReference type="Gene3D" id="1.10.8.70">
    <property type="entry name" value="Glutamate-tRNA synthetase, class I, anticodon-binding domain 1"/>
    <property type="match status" value="1"/>
</dbReference>
<dbReference type="InterPro" id="IPR045462">
    <property type="entry name" value="aa-tRNA-synth_I_cd-bd"/>
</dbReference>
<feature type="domain" description="Glutamyl/glutaminyl-tRNA synthetase class Ib catalytic" evidence="7">
    <location>
        <begin position="2"/>
        <end position="233"/>
    </location>
</feature>
<keyword evidence="5" id="KW-0648">Protein biosynthesis</keyword>
<dbReference type="Pfam" id="PF00749">
    <property type="entry name" value="tRNA-synt_1c"/>
    <property type="match status" value="1"/>
</dbReference>
<evidence type="ECO:0000259" key="8">
    <source>
        <dbReference type="Pfam" id="PF19269"/>
    </source>
</evidence>
<reference evidence="9" key="1">
    <citation type="journal article" date="2014" name="Front. Microbiol.">
        <title>High frequency of phylogenetically diverse reductive dehalogenase-homologous genes in deep subseafloor sedimentary metagenomes.</title>
        <authorList>
            <person name="Kawai M."/>
            <person name="Futagami T."/>
            <person name="Toyoda A."/>
            <person name="Takaki Y."/>
            <person name="Nishi S."/>
            <person name="Hori S."/>
            <person name="Arai W."/>
            <person name="Tsubouchi T."/>
            <person name="Morono Y."/>
            <person name="Uchiyama I."/>
            <person name="Ito T."/>
            <person name="Fujiyama A."/>
            <person name="Inagaki F."/>
            <person name="Takami H."/>
        </authorList>
    </citation>
    <scope>NUCLEOTIDE SEQUENCE</scope>
    <source>
        <strain evidence="9">Expedition CK06-06</strain>
    </source>
</reference>
<dbReference type="GO" id="GO:0005829">
    <property type="term" value="C:cytosol"/>
    <property type="evidence" value="ECO:0007669"/>
    <property type="project" value="TreeGrafter"/>
</dbReference>
<dbReference type="GO" id="GO:0004818">
    <property type="term" value="F:glutamate-tRNA ligase activity"/>
    <property type="evidence" value="ECO:0007669"/>
    <property type="project" value="InterPro"/>
</dbReference>
<dbReference type="GO" id="GO:0006424">
    <property type="term" value="P:glutamyl-tRNA aminoacylation"/>
    <property type="evidence" value="ECO:0007669"/>
    <property type="project" value="InterPro"/>
</dbReference>
<evidence type="ECO:0000256" key="3">
    <source>
        <dbReference type="ARBA" id="ARBA00022741"/>
    </source>
</evidence>
<evidence type="ECO:0000256" key="1">
    <source>
        <dbReference type="ARBA" id="ARBA00007894"/>
    </source>
</evidence>
<dbReference type="InterPro" id="IPR020752">
    <property type="entry name" value="Glu-tRNA-synth_I_codon-bd_sub1"/>
</dbReference>
<dbReference type="GO" id="GO:0000049">
    <property type="term" value="F:tRNA binding"/>
    <property type="evidence" value="ECO:0007669"/>
    <property type="project" value="InterPro"/>
</dbReference>
<keyword evidence="3" id="KW-0547">Nucleotide-binding</keyword>
<dbReference type="SUPFAM" id="SSF52374">
    <property type="entry name" value="Nucleotidylyl transferase"/>
    <property type="match status" value="1"/>
</dbReference>
<keyword evidence="6" id="KW-0030">Aminoacyl-tRNA synthetase</keyword>
<dbReference type="AlphaFoldDB" id="X1K8R0"/>
<dbReference type="InterPro" id="IPR004527">
    <property type="entry name" value="Glu-tRNA-ligase_bac/mito"/>
</dbReference>
<evidence type="ECO:0000313" key="9">
    <source>
        <dbReference type="EMBL" id="GAH90000.1"/>
    </source>
</evidence>
<dbReference type="InterPro" id="IPR014729">
    <property type="entry name" value="Rossmann-like_a/b/a_fold"/>
</dbReference>
<accession>X1K8R0</accession>
<dbReference type="EMBL" id="BARV01002122">
    <property type="protein sequence ID" value="GAH90000.1"/>
    <property type="molecule type" value="Genomic_DNA"/>
</dbReference>
<dbReference type="Gene3D" id="3.40.50.620">
    <property type="entry name" value="HUPs"/>
    <property type="match status" value="1"/>
</dbReference>
<dbReference type="SUPFAM" id="SSF48163">
    <property type="entry name" value="An anticodon-binding domain of class I aminoacyl-tRNA synthetases"/>
    <property type="match status" value="1"/>
</dbReference>
<keyword evidence="4" id="KW-0067">ATP-binding</keyword>
<comment type="similarity">
    <text evidence="1">Belongs to the class-I aminoacyl-tRNA synthetase family. Glutamate--tRNA ligase type 1 subfamily.</text>
</comment>
<feature type="domain" description="Aminoacyl-tRNA synthetase class I anticodon-binding" evidence="8">
    <location>
        <begin position="247"/>
        <end position="393"/>
    </location>
</feature>
<dbReference type="Gene3D" id="1.10.10.350">
    <property type="match status" value="1"/>
</dbReference>
<evidence type="ECO:0000256" key="2">
    <source>
        <dbReference type="ARBA" id="ARBA00022598"/>
    </source>
</evidence>
<dbReference type="PANTHER" id="PTHR43311">
    <property type="entry name" value="GLUTAMATE--TRNA LIGASE"/>
    <property type="match status" value="1"/>
</dbReference>
<evidence type="ECO:0000256" key="4">
    <source>
        <dbReference type="ARBA" id="ARBA00022840"/>
    </source>
</evidence>
<evidence type="ECO:0000256" key="5">
    <source>
        <dbReference type="ARBA" id="ARBA00022917"/>
    </source>
</evidence>
<dbReference type="InterPro" id="IPR049940">
    <property type="entry name" value="GluQ/Sye"/>
</dbReference>
<organism evidence="9">
    <name type="scientific">marine sediment metagenome</name>
    <dbReference type="NCBI Taxonomy" id="412755"/>
    <lineage>
        <taxon>unclassified sequences</taxon>
        <taxon>metagenomes</taxon>
        <taxon>ecological metagenomes</taxon>
    </lineage>
</organism>
<gene>
    <name evidence="9" type="ORF">S06H3_05662</name>
</gene>
<dbReference type="GO" id="GO:0005524">
    <property type="term" value="F:ATP binding"/>
    <property type="evidence" value="ECO:0007669"/>
    <property type="project" value="UniProtKB-KW"/>
</dbReference>
<dbReference type="Pfam" id="PF19269">
    <property type="entry name" value="Anticodon_2"/>
    <property type="match status" value="1"/>
</dbReference>
<proteinExistence type="inferred from homology"/>
<name>X1K8R0_9ZZZZ</name>
<keyword evidence="2" id="KW-0436">Ligase</keyword>